<dbReference type="Pfam" id="PF03551">
    <property type="entry name" value="PadR"/>
    <property type="match status" value="1"/>
</dbReference>
<dbReference type="RefSeq" id="WP_083919732.1">
    <property type="nucleotide sequence ID" value="NZ_ANBG01000070.1"/>
</dbReference>
<dbReference type="Gene3D" id="1.10.10.10">
    <property type="entry name" value="Winged helix-like DNA-binding domain superfamily/Winged helix DNA-binding domain"/>
    <property type="match status" value="1"/>
</dbReference>
<gene>
    <name evidence="2" type="ORF">CDO52_08615</name>
</gene>
<feature type="domain" description="Transcription regulator PadR N-terminal" evidence="1">
    <location>
        <begin position="6"/>
        <end position="42"/>
    </location>
</feature>
<organism evidence="2 3">
    <name type="scientific">Nocardiopsis gilva YIM 90087</name>
    <dbReference type="NCBI Taxonomy" id="1235441"/>
    <lineage>
        <taxon>Bacteria</taxon>
        <taxon>Bacillati</taxon>
        <taxon>Actinomycetota</taxon>
        <taxon>Actinomycetes</taxon>
        <taxon>Streptosporangiales</taxon>
        <taxon>Nocardiopsidaceae</taxon>
        <taxon>Nocardiopsis</taxon>
    </lineage>
</organism>
<dbReference type="KEGG" id="ngv:CDO52_08615"/>
<evidence type="ECO:0000313" key="2">
    <source>
        <dbReference type="EMBL" id="ASU86119.1"/>
    </source>
</evidence>
<dbReference type="InterPro" id="IPR005149">
    <property type="entry name" value="Tscrpt_reg_PadR_N"/>
</dbReference>
<reference evidence="2 3" key="1">
    <citation type="submission" date="2017-08" db="EMBL/GenBank/DDBJ databases">
        <title>The complete genome sequence of Nocardiopsis gilva YIM 90087.</title>
        <authorList>
            <person name="Yin M."/>
            <person name="Tang S."/>
        </authorList>
    </citation>
    <scope>NUCLEOTIDE SEQUENCE [LARGE SCALE GENOMIC DNA]</scope>
    <source>
        <strain evidence="2 3">YIM 90087</strain>
    </source>
</reference>
<dbReference type="AlphaFoldDB" id="A0A223SDP2"/>
<dbReference type="SUPFAM" id="SSF46785">
    <property type="entry name" value="Winged helix' DNA-binding domain"/>
    <property type="match status" value="1"/>
</dbReference>
<dbReference type="InterPro" id="IPR036390">
    <property type="entry name" value="WH_DNA-bd_sf"/>
</dbReference>
<sequence>MSDYRVRLGAGTLYGALDRLDTEGLVEVAGEEVVRGRNRRYY</sequence>
<dbReference type="InterPro" id="IPR036388">
    <property type="entry name" value="WH-like_DNA-bd_sf"/>
</dbReference>
<dbReference type="Proteomes" id="UP000215005">
    <property type="component" value="Chromosome"/>
</dbReference>
<proteinExistence type="predicted"/>
<protein>
    <recommendedName>
        <fullName evidence="1">Transcription regulator PadR N-terminal domain-containing protein</fullName>
    </recommendedName>
</protein>
<accession>A0A223SDP2</accession>
<dbReference type="EMBL" id="CP022753">
    <property type="protein sequence ID" value="ASU86119.1"/>
    <property type="molecule type" value="Genomic_DNA"/>
</dbReference>
<evidence type="ECO:0000313" key="3">
    <source>
        <dbReference type="Proteomes" id="UP000215005"/>
    </source>
</evidence>
<evidence type="ECO:0000259" key="1">
    <source>
        <dbReference type="Pfam" id="PF03551"/>
    </source>
</evidence>
<name>A0A223SDP2_9ACTN</name>
<keyword evidence="3" id="KW-1185">Reference proteome</keyword>